<keyword evidence="2" id="KW-1185">Reference proteome</keyword>
<dbReference type="GO" id="GO:0008168">
    <property type="term" value="F:methyltransferase activity"/>
    <property type="evidence" value="ECO:0007669"/>
    <property type="project" value="UniProtKB-KW"/>
</dbReference>
<proteinExistence type="predicted"/>
<dbReference type="Pfam" id="PF13489">
    <property type="entry name" value="Methyltransf_23"/>
    <property type="match status" value="1"/>
</dbReference>
<dbReference type="Gene3D" id="3.40.50.150">
    <property type="entry name" value="Vaccinia Virus protein VP39"/>
    <property type="match status" value="1"/>
</dbReference>
<protein>
    <submittedName>
        <fullName evidence="1">Class I SAM-dependent methyltransferase</fullName>
    </submittedName>
</protein>
<dbReference type="PANTHER" id="PTHR43861">
    <property type="entry name" value="TRANS-ACONITATE 2-METHYLTRANSFERASE-RELATED"/>
    <property type="match status" value="1"/>
</dbReference>
<dbReference type="CDD" id="cd02440">
    <property type="entry name" value="AdoMet_MTases"/>
    <property type="match status" value="1"/>
</dbReference>
<evidence type="ECO:0000313" key="2">
    <source>
        <dbReference type="Proteomes" id="UP001500185"/>
    </source>
</evidence>
<dbReference type="SUPFAM" id="SSF53335">
    <property type="entry name" value="S-adenosyl-L-methionine-dependent methyltransferases"/>
    <property type="match status" value="1"/>
</dbReference>
<dbReference type="Proteomes" id="UP001500185">
    <property type="component" value="Unassembled WGS sequence"/>
</dbReference>
<dbReference type="GO" id="GO:0032259">
    <property type="term" value="P:methylation"/>
    <property type="evidence" value="ECO:0007669"/>
    <property type="project" value="UniProtKB-KW"/>
</dbReference>
<keyword evidence="1" id="KW-0808">Transferase</keyword>
<dbReference type="PANTHER" id="PTHR43861:SF6">
    <property type="entry name" value="METHYLTRANSFERASE TYPE 11"/>
    <property type="match status" value="1"/>
</dbReference>
<reference evidence="2" key="1">
    <citation type="journal article" date="2019" name="Int. J. Syst. Evol. Microbiol.">
        <title>The Global Catalogue of Microorganisms (GCM) 10K type strain sequencing project: providing services to taxonomists for standard genome sequencing and annotation.</title>
        <authorList>
            <consortium name="The Broad Institute Genomics Platform"/>
            <consortium name="The Broad Institute Genome Sequencing Center for Infectious Disease"/>
            <person name="Wu L."/>
            <person name="Ma J."/>
        </authorList>
    </citation>
    <scope>NUCLEOTIDE SEQUENCE [LARGE SCALE GENOMIC DNA]</scope>
    <source>
        <strain evidence="2">JCM 16231</strain>
    </source>
</reference>
<keyword evidence="1" id="KW-0489">Methyltransferase</keyword>
<dbReference type="EMBL" id="BAAAGG010000004">
    <property type="protein sequence ID" value="GAA0752896.1"/>
    <property type="molecule type" value="Genomic_DNA"/>
</dbReference>
<accession>A0ABN1K2S8</accession>
<organism evidence="1 2">
    <name type="scientific">Psychroflexus lacisalsi</name>
    <dbReference type="NCBI Taxonomy" id="503928"/>
    <lineage>
        <taxon>Bacteria</taxon>
        <taxon>Pseudomonadati</taxon>
        <taxon>Bacteroidota</taxon>
        <taxon>Flavobacteriia</taxon>
        <taxon>Flavobacteriales</taxon>
        <taxon>Flavobacteriaceae</taxon>
        <taxon>Psychroflexus</taxon>
    </lineage>
</organism>
<name>A0ABN1K2S8_9FLAO</name>
<evidence type="ECO:0000313" key="1">
    <source>
        <dbReference type="EMBL" id="GAA0752896.1"/>
    </source>
</evidence>
<comment type="caution">
    <text evidence="1">The sequence shown here is derived from an EMBL/GenBank/DDBJ whole genome shotgun (WGS) entry which is preliminary data.</text>
</comment>
<dbReference type="InterPro" id="IPR029063">
    <property type="entry name" value="SAM-dependent_MTases_sf"/>
</dbReference>
<gene>
    <name evidence="1" type="ORF">GCM10009433_04450</name>
</gene>
<sequence length="275" mass="32481">MRMDYSKLELRDEAFTKDEFNLIVDENGVLKTNPRPENLAEYYNFGDYISHQSNKRTFIHRIYNLVKRRMFKTKFNLLRDHQSEIKTVLDFGCGTGDFVNYLKTKEIKAEGVEPNQTAFQKAKNNKIEVHRDLETIDKEFDAITLFHVLEHVDDYNRTLKELISKLNSKGLLLIAVPNYKSYDANYYKEKWAAWDVPRHLWHFSRENIKVLAEKHNLESIKIRPMSFDAFYISMVSETYKGNSKAKGIWRGLISNISALWSKEYSSNLFLLQKRS</sequence>